<evidence type="ECO:0000313" key="3">
    <source>
        <dbReference type="EMBL" id="TNJ26226.1"/>
    </source>
</evidence>
<evidence type="ECO:0000313" key="4">
    <source>
        <dbReference type="Proteomes" id="UP000315496"/>
    </source>
</evidence>
<dbReference type="VEuPathDB" id="GiardiaDB:GMRT_14850"/>
<organism evidence="3 4">
    <name type="scientific">Giardia muris</name>
    <dbReference type="NCBI Taxonomy" id="5742"/>
    <lineage>
        <taxon>Eukaryota</taxon>
        <taxon>Metamonada</taxon>
        <taxon>Diplomonadida</taxon>
        <taxon>Hexamitidae</taxon>
        <taxon>Giardiinae</taxon>
        <taxon>Giardia</taxon>
    </lineage>
</organism>
<dbReference type="AlphaFoldDB" id="A0A4Z1SKQ5"/>
<keyword evidence="4" id="KW-1185">Reference proteome</keyword>
<comment type="caution">
    <text evidence="3">The sequence shown here is derived from an EMBL/GenBank/DDBJ whole genome shotgun (WGS) entry which is preliminary data.</text>
</comment>
<protein>
    <submittedName>
        <fullName evidence="3">Uncharacterized protein</fullName>
    </submittedName>
</protein>
<evidence type="ECO:0000256" key="1">
    <source>
        <dbReference type="SAM" id="MobiDB-lite"/>
    </source>
</evidence>
<dbReference type="Proteomes" id="UP000315496">
    <property type="component" value="Chromosome 5"/>
</dbReference>
<evidence type="ECO:0000256" key="2">
    <source>
        <dbReference type="SAM" id="SignalP"/>
    </source>
</evidence>
<feature type="compositionally biased region" description="Polar residues" evidence="1">
    <location>
        <begin position="477"/>
        <end position="489"/>
    </location>
</feature>
<proteinExistence type="predicted"/>
<dbReference type="EMBL" id="VDLU01000005">
    <property type="protein sequence ID" value="TNJ26226.1"/>
    <property type="molecule type" value="Genomic_DNA"/>
</dbReference>
<dbReference type="OrthoDB" id="10250849at2759"/>
<name>A0A4Z1SKQ5_GIAMU</name>
<keyword evidence="2" id="KW-0732">Signal</keyword>
<feature type="signal peptide" evidence="2">
    <location>
        <begin position="1"/>
        <end position="17"/>
    </location>
</feature>
<reference evidence="3 4" key="1">
    <citation type="submission" date="2019-05" db="EMBL/GenBank/DDBJ databases">
        <title>The compact genome of Giardia muris reveals important steps in the evolution of intestinal protozoan parasites.</title>
        <authorList>
            <person name="Xu F."/>
            <person name="Jimenez-Gonzalez A."/>
            <person name="Einarsson E."/>
            <person name="Astvaldsson A."/>
            <person name="Peirasmaki D."/>
            <person name="Eckmann L."/>
            <person name="Andersson J.O."/>
            <person name="Svard S.G."/>
            <person name="Jerlstrom-Hultqvist J."/>
        </authorList>
    </citation>
    <scope>NUCLEOTIDE SEQUENCE [LARGE SCALE GENOMIC DNA]</scope>
    <source>
        <strain evidence="3 4">Roberts-Thomson</strain>
    </source>
</reference>
<feature type="chain" id="PRO_5021409013" evidence="2">
    <location>
        <begin position="18"/>
        <end position="665"/>
    </location>
</feature>
<sequence>MFSLALLALITGHRVLLNHTGFPLSDEPPKRAVKQVAELIARADIPIPHTAPSVLVIPGYQDGLSTDRGIAASYRTIVNRIEDYSTVIIVGGYFPEACGVSQPLLPISAYSGERVRTALGDFEVDRALAQRFIEHAGDEAVGSFDHLIEQSDFFDQPLFWLRALFPLGKTPKVKVLPMMLYALYRNQVQVAAQILNDVLFRPMDGSTTYGISSTGERYLVVIPITVSSGLSLFNNIYIENVLSDITARSAVIDFENWLYYLSSLPNVQFSKTIASQILVVHLAALAALQTQSQVTRPALQPVNATEPYWRWLMLEYYTSFDERMNRQKMIESEYYHTRVSGIDVSQFTPEDDPLGEKIYYSMALSLEPPYQTVTHKDEKKGKTRITQLHASTPVTLTDNFSPQSLQQLMRHVQGALRGEKVSTDPGSLAKLNLPPELQRIAPYAIRVYVLAEHDAEYSELKRAEKMAKKAKKGKGKNNTTPTQSATGVSGSDALMCPETILFEVQKSDFFPTKGLFESLVEQAAIFYNEHLSPARIDTFLKGLKKTYGEKIARGELPPLALKNIPINIKDSLVVEISIYHSWEYRNIFTLRDAKGHFISLWDGRYAVCEVPETPPDNSIAIFFRLTQCSLRGGLGPWDWQRGLVHTYDRTRYTTNVYPSRHKDEL</sequence>
<feature type="region of interest" description="Disordered" evidence="1">
    <location>
        <begin position="469"/>
        <end position="489"/>
    </location>
</feature>
<accession>A0A4Z1SKQ5</accession>
<gene>
    <name evidence="3" type="ORF">GMRT_14850</name>
</gene>